<comment type="caution">
    <text evidence="2">The sequence shown here is derived from an EMBL/GenBank/DDBJ whole genome shotgun (WGS) entry which is preliminary data.</text>
</comment>
<sequence>MWETGQLRGDALLPFPPQPPVTAATLCTPRLSASAIESLGPGRVSSVVHMNVLSRGVSQKEEREGSSRRPQQPFTAHAGITLAPVLWRHNTSRRPDPLLSAHMRFTFTWLSALVGLMCTRSGITTQREGYI</sequence>
<keyword evidence="3" id="KW-1185">Reference proteome</keyword>
<evidence type="ECO:0000313" key="3">
    <source>
        <dbReference type="Proteomes" id="UP000324222"/>
    </source>
</evidence>
<reference evidence="2 3" key="1">
    <citation type="submission" date="2019-05" db="EMBL/GenBank/DDBJ databases">
        <title>Another draft genome of Portunus trituberculatus and its Hox gene families provides insights of decapod evolution.</title>
        <authorList>
            <person name="Jeong J.-H."/>
            <person name="Song I."/>
            <person name="Kim S."/>
            <person name="Choi T."/>
            <person name="Kim D."/>
            <person name="Ryu S."/>
            <person name="Kim W."/>
        </authorList>
    </citation>
    <scope>NUCLEOTIDE SEQUENCE [LARGE SCALE GENOMIC DNA]</scope>
    <source>
        <tissue evidence="2">Muscle</tissue>
    </source>
</reference>
<gene>
    <name evidence="2" type="ORF">E2C01_033306</name>
</gene>
<feature type="compositionally biased region" description="Basic and acidic residues" evidence="1">
    <location>
        <begin position="58"/>
        <end position="67"/>
    </location>
</feature>
<proteinExistence type="predicted"/>
<name>A0A5B7F3P6_PORTR</name>
<accession>A0A5B7F3P6</accession>
<dbReference type="Proteomes" id="UP000324222">
    <property type="component" value="Unassembled WGS sequence"/>
</dbReference>
<dbReference type="EMBL" id="VSRR010004466">
    <property type="protein sequence ID" value="MPC39758.1"/>
    <property type="molecule type" value="Genomic_DNA"/>
</dbReference>
<feature type="region of interest" description="Disordered" evidence="1">
    <location>
        <begin position="55"/>
        <end position="77"/>
    </location>
</feature>
<evidence type="ECO:0000256" key="1">
    <source>
        <dbReference type="SAM" id="MobiDB-lite"/>
    </source>
</evidence>
<dbReference type="AlphaFoldDB" id="A0A5B7F3P6"/>
<protein>
    <submittedName>
        <fullName evidence="2">Uncharacterized protein</fullName>
    </submittedName>
</protein>
<organism evidence="2 3">
    <name type="scientific">Portunus trituberculatus</name>
    <name type="common">Swimming crab</name>
    <name type="synonym">Neptunus trituberculatus</name>
    <dbReference type="NCBI Taxonomy" id="210409"/>
    <lineage>
        <taxon>Eukaryota</taxon>
        <taxon>Metazoa</taxon>
        <taxon>Ecdysozoa</taxon>
        <taxon>Arthropoda</taxon>
        <taxon>Crustacea</taxon>
        <taxon>Multicrustacea</taxon>
        <taxon>Malacostraca</taxon>
        <taxon>Eumalacostraca</taxon>
        <taxon>Eucarida</taxon>
        <taxon>Decapoda</taxon>
        <taxon>Pleocyemata</taxon>
        <taxon>Brachyura</taxon>
        <taxon>Eubrachyura</taxon>
        <taxon>Portunoidea</taxon>
        <taxon>Portunidae</taxon>
        <taxon>Portuninae</taxon>
        <taxon>Portunus</taxon>
    </lineage>
</organism>
<evidence type="ECO:0000313" key="2">
    <source>
        <dbReference type="EMBL" id="MPC39758.1"/>
    </source>
</evidence>